<dbReference type="Pfam" id="PF00560">
    <property type="entry name" value="LRR_1"/>
    <property type="match status" value="2"/>
</dbReference>
<keyword evidence="5 8" id="KW-0472">Membrane</keyword>
<protein>
    <submittedName>
        <fullName evidence="9">Uncharacterized protein</fullName>
    </submittedName>
</protein>
<keyword evidence="10" id="KW-1185">Reference proteome</keyword>
<organism evidence="9 10">
    <name type="scientific">Arachis hypogaea</name>
    <name type="common">Peanut</name>
    <dbReference type="NCBI Taxonomy" id="3818"/>
    <lineage>
        <taxon>Eukaryota</taxon>
        <taxon>Viridiplantae</taxon>
        <taxon>Streptophyta</taxon>
        <taxon>Embryophyta</taxon>
        <taxon>Tracheophyta</taxon>
        <taxon>Spermatophyta</taxon>
        <taxon>Magnoliopsida</taxon>
        <taxon>eudicotyledons</taxon>
        <taxon>Gunneridae</taxon>
        <taxon>Pentapetalae</taxon>
        <taxon>rosids</taxon>
        <taxon>fabids</taxon>
        <taxon>Fabales</taxon>
        <taxon>Fabaceae</taxon>
        <taxon>Papilionoideae</taxon>
        <taxon>50 kb inversion clade</taxon>
        <taxon>dalbergioids sensu lato</taxon>
        <taxon>Dalbergieae</taxon>
        <taxon>Pterocarpus clade</taxon>
        <taxon>Arachis</taxon>
    </lineage>
</organism>
<dbReference type="AlphaFoldDB" id="A0A445ADM7"/>
<dbReference type="InterPro" id="IPR046956">
    <property type="entry name" value="RLP23-like"/>
</dbReference>
<evidence type="ECO:0000256" key="2">
    <source>
        <dbReference type="ARBA" id="ARBA00022692"/>
    </source>
</evidence>
<dbReference type="STRING" id="3818.A0A445ADM7"/>
<sequence length="158" mass="17779">MESLESIDFSGNQLTGEIPQSITNLNFLNKLDLSYNHLEGKIPTGTQLQSFEASDFVGNKLCGPPLLLNCTMDGKVPDDDASDNEKERKNHGVKWLFVSVAFGFIVGFWRFVGPLFIFKSWRCMPITVSLTMMCGTNFNHIWKNPSTIWKDALTIKAL</sequence>
<evidence type="ECO:0000256" key="7">
    <source>
        <dbReference type="ARBA" id="ARBA00023180"/>
    </source>
</evidence>
<dbReference type="InterPro" id="IPR001611">
    <property type="entry name" value="Leu-rich_rpt"/>
</dbReference>
<keyword evidence="6" id="KW-0675">Receptor</keyword>
<name>A0A445ADM7_ARAHY</name>
<reference evidence="9 10" key="1">
    <citation type="submission" date="2019-01" db="EMBL/GenBank/DDBJ databases">
        <title>Sequencing of cultivated peanut Arachis hypogaea provides insights into genome evolution and oil improvement.</title>
        <authorList>
            <person name="Chen X."/>
        </authorList>
    </citation>
    <scope>NUCLEOTIDE SEQUENCE [LARGE SCALE GENOMIC DNA]</scope>
    <source>
        <strain evidence="10">cv. Fuhuasheng</strain>
        <tissue evidence="9">Leaves</tissue>
    </source>
</reference>
<dbReference type="PRINTS" id="PR00019">
    <property type="entry name" value="LEURICHRPT"/>
</dbReference>
<evidence type="ECO:0000313" key="10">
    <source>
        <dbReference type="Proteomes" id="UP000289738"/>
    </source>
</evidence>
<dbReference type="Gene3D" id="3.80.10.10">
    <property type="entry name" value="Ribonuclease Inhibitor"/>
    <property type="match status" value="1"/>
</dbReference>
<evidence type="ECO:0000313" key="9">
    <source>
        <dbReference type="EMBL" id="RYR24521.1"/>
    </source>
</evidence>
<dbReference type="GO" id="GO:0016020">
    <property type="term" value="C:membrane"/>
    <property type="evidence" value="ECO:0007669"/>
    <property type="project" value="UniProtKB-SubCell"/>
</dbReference>
<keyword evidence="7" id="KW-0325">Glycoprotein</keyword>
<dbReference type="PANTHER" id="PTHR48063:SF63">
    <property type="entry name" value="LEUCINE-RICH RECEPTOR-LIKE KINASE FAMILY PROTEIN"/>
    <property type="match status" value="1"/>
</dbReference>
<keyword evidence="4 8" id="KW-1133">Transmembrane helix</keyword>
<dbReference type="EMBL" id="SDMP01000012">
    <property type="protein sequence ID" value="RYR24521.1"/>
    <property type="molecule type" value="Genomic_DNA"/>
</dbReference>
<dbReference type="SMR" id="A0A445ADM7"/>
<gene>
    <name evidence="9" type="ORF">Ahy_B02g058024</name>
</gene>
<comment type="caution">
    <text evidence="9">The sequence shown here is derived from an EMBL/GenBank/DDBJ whole genome shotgun (WGS) entry which is preliminary data.</text>
</comment>
<dbReference type="InterPro" id="IPR032675">
    <property type="entry name" value="LRR_dom_sf"/>
</dbReference>
<evidence type="ECO:0000256" key="6">
    <source>
        <dbReference type="ARBA" id="ARBA00023170"/>
    </source>
</evidence>
<keyword evidence="3" id="KW-0732">Signal</keyword>
<evidence type="ECO:0000256" key="1">
    <source>
        <dbReference type="ARBA" id="ARBA00004479"/>
    </source>
</evidence>
<evidence type="ECO:0000256" key="8">
    <source>
        <dbReference type="SAM" id="Phobius"/>
    </source>
</evidence>
<accession>A0A445ADM7</accession>
<dbReference type="Gramene" id="arahy.Tifrunner.gnm2.ann2.Ah12g084900.1">
    <property type="protein sequence ID" value="arahy.Tifrunner.gnm2.ann2.Ah12g084900.1-CDS"/>
    <property type="gene ID" value="arahy.Tifrunner.gnm2.ann2.Ah12g084900"/>
</dbReference>
<keyword evidence="2 8" id="KW-0812">Transmembrane</keyword>
<proteinExistence type="predicted"/>
<dbReference type="SUPFAM" id="SSF52058">
    <property type="entry name" value="L domain-like"/>
    <property type="match status" value="1"/>
</dbReference>
<evidence type="ECO:0000256" key="4">
    <source>
        <dbReference type="ARBA" id="ARBA00022989"/>
    </source>
</evidence>
<feature type="transmembrane region" description="Helical" evidence="8">
    <location>
        <begin position="95"/>
        <end position="118"/>
    </location>
</feature>
<evidence type="ECO:0000256" key="5">
    <source>
        <dbReference type="ARBA" id="ARBA00023136"/>
    </source>
</evidence>
<dbReference type="PANTHER" id="PTHR48063">
    <property type="entry name" value="LRR RECEPTOR-LIKE KINASE"/>
    <property type="match status" value="1"/>
</dbReference>
<evidence type="ECO:0000256" key="3">
    <source>
        <dbReference type="ARBA" id="ARBA00022729"/>
    </source>
</evidence>
<dbReference type="Proteomes" id="UP000289738">
    <property type="component" value="Chromosome B02"/>
</dbReference>
<comment type="subcellular location">
    <subcellularLocation>
        <location evidence="1">Membrane</location>
        <topology evidence="1">Single-pass type I membrane protein</topology>
    </subcellularLocation>
</comment>